<evidence type="ECO:0000256" key="1">
    <source>
        <dbReference type="ARBA" id="ARBA00023157"/>
    </source>
</evidence>
<proteinExistence type="predicted"/>
<keyword evidence="3" id="KW-0812">Transmembrane</keyword>
<evidence type="ECO:0000256" key="2">
    <source>
        <dbReference type="PROSITE-ProRule" id="PRU00196"/>
    </source>
</evidence>
<dbReference type="OrthoDB" id="10280265at2759"/>
<feature type="transmembrane region" description="Helical" evidence="3">
    <location>
        <begin position="364"/>
        <end position="387"/>
    </location>
</feature>
<feature type="disulfide bond" evidence="2">
    <location>
        <begin position="306"/>
        <end position="316"/>
    </location>
</feature>
<evidence type="ECO:0000313" key="7">
    <source>
        <dbReference type="Proteomes" id="UP000507470"/>
    </source>
</evidence>
<dbReference type="Gene3D" id="3.10.250.10">
    <property type="entry name" value="SRCR-like domain"/>
    <property type="match status" value="1"/>
</dbReference>
<evidence type="ECO:0000256" key="4">
    <source>
        <dbReference type="SAM" id="SignalP"/>
    </source>
</evidence>
<organism evidence="6 7">
    <name type="scientific">Mytilus coruscus</name>
    <name type="common">Sea mussel</name>
    <dbReference type="NCBI Taxonomy" id="42192"/>
    <lineage>
        <taxon>Eukaryota</taxon>
        <taxon>Metazoa</taxon>
        <taxon>Spiralia</taxon>
        <taxon>Lophotrochozoa</taxon>
        <taxon>Mollusca</taxon>
        <taxon>Bivalvia</taxon>
        <taxon>Autobranchia</taxon>
        <taxon>Pteriomorphia</taxon>
        <taxon>Mytilida</taxon>
        <taxon>Mytiloidea</taxon>
        <taxon>Mytilidae</taxon>
        <taxon>Mytilinae</taxon>
        <taxon>Mytilus</taxon>
    </lineage>
</organism>
<evidence type="ECO:0000313" key="6">
    <source>
        <dbReference type="EMBL" id="CAC5410580.1"/>
    </source>
</evidence>
<accession>A0A6J8DUW7</accession>
<dbReference type="Proteomes" id="UP000507470">
    <property type="component" value="Unassembled WGS sequence"/>
</dbReference>
<keyword evidence="4" id="KW-0732">Signal</keyword>
<dbReference type="InterPro" id="IPR043159">
    <property type="entry name" value="Lectin_gal-bd_sf"/>
</dbReference>
<dbReference type="Gene3D" id="2.60.120.740">
    <property type="match status" value="1"/>
</dbReference>
<name>A0A6J8DUW7_MYTCO</name>
<dbReference type="CDD" id="cd22823">
    <property type="entry name" value="Gal_Rha_Lectin"/>
    <property type="match status" value="1"/>
</dbReference>
<dbReference type="InterPro" id="IPR001190">
    <property type="entry name" value="SRCR"/>
</dbReference>
<dbReference type="PROSITE" id="PS50287">
    <property type="entry name" value="SRCR_2"/>
    <property type="match status" value="1"/>
</dbReference>
<dbReference type="EMBL" id="CACVKT020007774">
    <property type="protein sequence ID" value="CAC5410580.1"/>
    <property type="molecule type" value="Genomic_DNA"/>
</dbReference>
<protein>
    <recommendedName>
        <fullName evidence="5">SRCR domain-containing protein</fullName>
    </recommendedName>
</protein>
<feature type="chain" id="PRO_5026648553" description="SRCR domain-containing protein" evidence="4">
    <location>
        <begin position="26"/>
        <end position="445"/>
    </location>
</feature>
<evidence type="ECO:0000256" key="3">
    <source>
        <dbReference type="SAM" id="Phobius"/>
    </source>
</evidence>
<dbReference type="GO" id="GO:0016020">
    <property type="term" value="C:membrane"/>
    <property type="evidence" value="ECO:0007669"/>
    <property type="project" value="InterPro"/>
</dbReference>
<dbReference type="SMART" id="SM00202">
    <property type="entry name" value="SR"/>
    <property type="match status" value="1"/>
</dbReference>
<dbReference type="SUPFAM" id="SSF56487">
    <property type="entry name" value="SRCR-like"/>
    <property type="match status" value="1"/>
</dbReference>
<dbReference type="InterPro" id="IPR036772">
    <property type="entry name" value="SRCR-like_dom_sf"/>
</dbReference>
<evidence type="ECO:0000259" key="5">
    <source>
        <dbReference type="PROSITE" id="PS50287"/>
    </source>
</evidence>
<sequence>MAKIRIYNVLLFVLEYTVLFVSVETETLKLCENSKPGLVNCPGDEKISLTKITYGELLCQDESNNNICHSNVKTYFNDHCLGQNNCTLPIEILYNNSCQKPPRRLKVIFECSRGFWWRNRHPDPVYICANSLTDVKCPSKYHIHIENAHSYSESSICDSMNNKCAINKFEHLCDEKQRCSPDTSKTSCLFHRRFATIQYTCNRSNDYSVTPTIPNTSSDHEHDTTTTSAANVTSENHELSELSLDNDHRVVIYQHSFNATQYVCSHGWDDNDAAVLCKYLNRTWTGNSTVVDKLPDIPIAPYSLNCDGLELSLFECNYTEDTTSCNTTKVAGAVCCQGTDRQGHCVTNPSPQKVSTVKPGSSTLGIAVGIPVAIIVVVCVILVIAFFRRRYIRKDSDRKFSNFMSKSTDHADDDYIGVQNIALPQYLSNKKVLYRKEETDDQTEN</sequence>
<keyword evidence="3" id="KW-1133">Transmembrane helix</keyword>
<gene>
    <name evidence="6" type="ORF">MCOR_43757</name>
</gene>
<keyword evidence="1 2" id="KW-1015">Disulfide bond</keyword>
<keyword evidence="3" id="KW-0472">Membrane</keyword>
<feature type="signal peptide" evidence="4">
    <location>
        <begin position="1"/>
        <end position="25"/>
    </location>
</feature>
<keyword evidence="7" id="KW-1185">Reference proteome</keyword>
<comment type="caution">
    <text evidence="2">Lacks conserved residue(s) required for the propagation of feature annotation.</text>
</comment>
<dbReference type="AlphaFoldDB" id="A0A6J8DUW7"/>
<feature type="domain" description="SRCR" evidence="5">
    <location>
        <begin position="237"/>
        <end position="336"/>
    </location>
</feature>
<reference evidence="6 7" key="1">
    <citation type="submission" date="2020-06" db="EMBL/GenBank/DDBJ databases">
        <authorList>
            <person name="Li R."/>
            <person name="Bekaert M."/>
        </authorList>
    </citation>
    <scope>NUCLEOTIDE SEQUENCE [LARGE SCALE GENOMIC DNA]</scope>
    <source>
        <strain evidence="7">wild</strain>
    </source>
</reference>
<dbReference type="Pfam" id="PF00530">
    <property type="entry name" value="SRCR"/>
    <property type="match status" value="1"/>
</dbReference>